<evidence type="ECO:0000313" key="1">
    <source>
        <dbReference type="EMBL" id="KAH7662065.1"/>
    </source>
</evidence>
<sequence>MVSIILSNWIFSVYIGEDLSKHRAIVVNSSLVLSVIVIVSLILVSTRDPGIVPRNMKPISNQVGTSFRTRSLRISIDGVEIKLKYCRVCMIYRPPRTCHCLVCDNCVERFDHHCPWIGQCVGLRNYRYYMMFIFSALVFFVYIFTFSCWRIRRNITEGGSGILFQVLRNVPETVALGLFSFTAMWFLGGLVVFHVYLTALNQTAHENYKRRYTKSSNPFDKGVLRNIIEILFKRLGPSRVNFRAEVEPEYGYIARMLMNSNKLSKEADVDIK</sequence>
<keyword evidence="1" id="KW-0808">Transferase</keyword>
<gene>
    <name evidence="1" type="ORF">IHE45_15G106600</name>
</gene>
<dbReference type="EMBL" id="CM037025">
    <property type="protein sequence ID" value="KAH7662065.1"/>
    <property type="molecule type" value="Genomic_DNA"/>
</dbReference>
<keyword evidence="2" id="KW-1185">Reference proteome</keyword>
<reference evidence="2" key="1">
    <citation type="journal article" date="2022" name="Nat. Commun.">
        <title>Chromosome evolution and the genetic basis of agronomically important traits in greater yam.</title>
        <authorList>
            <person name="Bredeson J.V."/>
            <person name="Lyons J.B."/>
            <person name="Oniyinde I.O."/>
            <person name="Okereke N.R."/>
            <person name="Kolade O."/>
            <person name="Nnabue I."/>
            <person name="Nwadili C.O."/>
            <person name="Hribova E."/>
            <person name="Parker M."/>
            <person name="Nwogha J."/>
            <person name="Shu S."/>
            <person name="Carlson J."/>
            <person name="Kariba R."/>
            <person name="Muthemba S."/>
            <person name="Knop K."/>
            <person name="Barton G.J."/>
            <person name="Sherwood A.V."/>
            <person name="Lopez-Montes A."/>
            <person name="Asiedu R."/>
            <person name="Jamnadass R."/>
            <person name="Muchugi A."/>
            <person name="Goodstein D."/>
            <person name="Egesi C.N."/>
            <person name="Featherston J."/>
            <person name="Asfaw A."/>
            <person name="Simpson G.G."/>
            <person name="Dolezel J."/>
            <person name="Hendre P.S."/>
            <person name="Van Deynze A."/>
            <person name="Kumar P.L."/>
            <person name="Obidiegwu J.E."/>
            <person name="Bhattacharjee R."/>
            <person name="Rokhsar D.S."/>
        </authorList>
    </citation>
    <scope>NUCLEOTIDE SEQUENCE [LARGE SCALE GENOMIC DNA]</scope>
    <source>
        <strain evidence="2">cv. TDa95/00328</strain>
    </source>
</reference>
<keyword evidence="1" id="KW-0012">Acyltransferase</keyword>
<proteinExistence type="predicted"/>
<organism evidence="1 2">
    <name type="scientific">Dioscorea alata</name>
    <name type="common">Purple yam</name>
    <dbReference type="NCBI Taxonomy" id="55571"/>
    <lineage>
        <taxon>Eukaryota</taxon>
        <taxon>Viridiplantae</taxon>
        <taxon>Streptophyta</taxon>
        <taxon>Embryophyta</taxon>
        <taxon>Tracheophyta</taxon>
        <taxon>Spermatophyta</taxon>
        <taxon>Magnoliopsida</taxon>
        <taxon>Liliopsida</taxon>
        <taxon>Dioscoreales</taxon>
        <taxon>Dioscoreaceae</taxon>
        <taxon>Dioscorea</taxon>
    </lineage>
</organism>
<protein>
    <submittedName>
        <fullName evidence="1">Protein S-acyltransferase protein</fullName>
        <ecNumber evidence="1">2.3.1.225</ecNumber>
    </submittedName>
</protein>
<evidence type="ECO:0000313" key="2">
    <source>
        <dbReference type="Proteomes" id="UP000827976"/>
    </source>
</evidence>
<accession>A0ACB7UNV8</accession>
<dbReference type="EC" id="2.3.1.225" evidence="1"/>
<dbReference type="Proteomes" id="UP000827976">
    <property type="component" value="Chromosome 15"/>
</dbReference>
<name>A0ACB7UNV8_DIOAL</name>
<comment type="caution">
    <text evidence="1">The sequence shown here is derived from an EMBL/GenBank/DDBJ whole genome shotgun (WGS) entry which is preliminary data.</text>
</comment>